<reference evidence="1" key="1">
    <citation type="submission" date="2014-09" db="EMBL/GenBank/DDBJ databases">
        <authorList>
            <person name="Magalhaes I.L.F."/>
            <person name="Oliveira U."/>
            <person name="Santos F.R."/>
            <person name="Vidigal T.H.D.A."/>
            <person name="Brescovit A.D."/>
            <person name="Santos A.J."/>
        </authorList>
    </citation>
    <scope>NUCLEOTIDE SEQUENCE</scope>
    <source>
        <tissue evidence="1">Shoot tissue taken approximately 20 cm above the soil surface</tissue>
    </source>
</reference>
<proteinExistence type="predicted"/>
<accession>A0A0A9BKI9</accession>
<name>A0A0A9BKI9_ARUDO</name>
<sequence length="35" mass="4127">MYLANLSRVAWTPKNINEINLGLTRFPKTRMVKLH</sequence>
<evidence type="ECO:0000313" key="1">
    <source>
        <dbReference type="EMBL" id="JAD61730.1"/>
    </source>
</evidence>
<dbReference type="AlphaFoldDB" id="A0A0A9BKI9"/>
<organism evidence="1">
    <name type="scientific">Arundo donax</name>
    <name type="common">Giant reed</name>
    <name type="synonym">Donax arundinaceus</name>
    <dbReference type="NCBI Taxonomy" id="35708"/>
    <lineage>
        <taxon>Eukaryota</taxon>
        <taxon>Viridiplantae</taxon>
        <taxon>Streptophyta</taxon>
        <taxon>Embryophyta</taxon>
        <taxon>Tracheophyta</taxon>
        <taxon>Spermatophyta</taxon>
        <taxon>Magnoliopsida</taxon>
        <taxon>Liliopsida</taxon>
        <taxon>Poales</taxon>
        <taxon>Poaceae</taxon>
        <taxon>PACMAD clade</taxon>
        <taxon>Arundinoideae</taxon>
        <taxon>Arundineae</taxon>
        <taxon>Arundo</taxon>
    </lineage>
</organism>
<reference evidence="1" key="2">
    <citation type="journal article" date="2015" name="Data Brief">
        <title>Shoot transcriptome of the giant reed, Arundo donax.</title>
        <authorList>
            <person name="Barrero R.A."/>
            <person name="Guerrero F.D."/>
            <person name="Moolhuijzen P."/>
            <person name="Goolsby J.A."/>
            <person name="Tidwell J."/>
            <person name="Bellgard S.E."/>
            <person name="Bellgard M.I."/>
        </authorList>
    </citation>
    <scope>NUCLEOTIDE SEQUENCE</scope>
    <source>
        <tissue evidence="1">Shoot tissue taken approximately 20 cm above the soil surface</tissue>
    </source>
</reference>
<protein>
    <submittedName>
        <fullName evidence="1">Uncharacterized protein</fullName>
    </submittedName>
</protein>
<dbReference type="EMBL" id="GBRH01236165">
    <property type="protein sequence ID" value="JAD61730.1"/>
    <property type="molecule type" value="Transcribed_RNA"/>
</dbReference>